<protein>
    <submittedName>
        <fullName evidence="2">GNAT family N-acetyltransferase</fullName>
    </submittedName>
</protein>
<proteinExistence type="predicted"/>
<dbReference type="CDD" id="cd04301">
    <property type="entry name" value="NAT_SF"/>
    <property type="match status" value="1"/>
</dbReference>
<dbReference type="AlphaFoldDB" id="A0AAE9XQ32"/>
<evidence type="ECO:0000313" key="2">
    <source>
        <dbReference type="EMBL" id="WCL55193.1"/>
    </source>
</evidence>
<organism evidence="2 3">
    <name type="scientific">Gimibacter soli</name>
    <dbReference type="NCBI Taxonomy" id="3024400"/>
    <lineage>
        <taxon>Bacteria</taxon>
        <taxon>Pseudomonadati</taxon>
        <taxon>Pseudomonadota</taxon>
        <taxon>Alphaproteobacteria</taxon>
        <taxon>Kordiimonadales</taxon>
        <taxon>Temperatibacteraceae</taxon>
        <taxon>Gimibacter</taxon>
    </lineage>
</organism>
<dbReference type="InterPro" id="IPR016181">
    <property type="entry name" value="Acyl_CoA_acyltransferase"/>
</dbReference>
<gene>
    <name evidence="2" type="ORF">PH603_05395</name>
</gene>
<evidence type="ECO:0000313" key="3">
    <source>
        <dbReference type="Proteomes" id="UP001217500"/>
    </source>
</evidence>
<reference evidence="2" key="1">
    <citation type="submission" date="2023-01" db="EMBL/GenBank/DDBJ databases">
        <title>The genome sequence of Kordiimonadaceae bacterium 6D33.</title>
        <authorList>
            <person name="Liu Y."/>
        </authorList>
    </citation>
    <scope>NUCLEOTIDE SEQUENCE</scope>
    <source>
        <strain evidence="2">6D33</strain>
    </source>
</reference>
<dbReference type="KEGG" id="gso:PH603_05395"/>
<evidence type="ECO:0000259" key="1">
    <source>
        <dbReference type="PROSITE" id="PS51186"/>
    </source>
</evidence>
<accession>A0AAE9XQ32</accession>
<dbReference type="InterPro" id="IPR052777">
    <property type="entry name" value="Acetyltransferase_Enz"/>
</dbReference>
<dbReference type="RefSeq" id="WP_289504968.1">
    <property type="nucleotide sequence ID" value="NZ_CP116805.1"/>
</dbReference>
<sequence length="156" mass="16626">MTALEIGAPRGPEEIAAARGLLVDYIAELDENLCFQGVDAELADYPGGYVALLVARLSGKVVGTVALKDRGEGRVEMKRLYVGPDARGTGAGRALAIAVLEAAKTLGYREMVLDTLTRLKPALALYYDLGFKDCGAYYDNPLPGVVYLSKQLGEDA</sequence>
<dbReference type="Pfam" id="PF00583">
    <property type="entry name" value="Acetyltransf_1"/>
    <property type="match status" value="1"/>
</dbReference>
<feature type="domain" description="N-acetyltransferase" evidence="1">
    <location>
        <begin position="5"/>
        <end position="153"/>
    </location>
</feature>
<dbReference type="EMBL" id="CP116805">
    <property type="protein sequence ID" value="WCL55193.1"/>
    <property type="molecule type" value="Genomic_DNA"/>
</dbReference>
<dbReference type="PANTHER" id="PTHR43305:SF1">
    <property type="entry name" value="FAMILY N-ACETYLTRANSFERASE, PUTATIVE (AFU_ORTHOLOGUE AFUA_2G01380)-RELATED"/>
    <property type="match status" value="1"/>
</dbReference>
<dbReference type="SUPFAM" id="SSF55729">
    <property type="entry name" value="Acyl-CoA N-acyltransferases (Nat)"/>
    <property type="match status" value="1"/>
</dbReference>
<dbReference type="GO" id="GO:0016747">
    <property type="term" value="F:acyltransferase activity, transferring groups other than amino-acyl groups"/>
    <property type="evidence" value="ECO:0007669"/>
    <property type="project" value="InterPro"/>
</dbReference>
<keyword evidence="3" id="KW-1185">Reference proteome</keyword>
<dbReference type="PROSITE" id="PS51186">
    <property type="entry name" value="GNAT"/>
    <property type="match status" value="1"/>
</dbReference>
<name>A0AAE9XQ32_9PROT</name>
<dbReference type="Gene3D" id="3.40.630.30">
    <property type="match status" value="1"/>
</dbReference>
<dbReference type="InterPro" id="IPR000182">
    <property type="entry name" value="GNAT_dom"/>
</dbReference>
<dbReference type="PANTHER" id="PTHR43305">
    <property type="entry name" value="FAMILY N-ACETYLTRANSFERASE, PUTATIVE (AFU_ORTHOLOGUE AFUA_2G01380)-RELATED"/>
    <property type="match status" value="1"/>
</dbReference>
<dbReference type="Proteomes" id="UP001217500">
    <property type="component" value="Chromosome"/>
</dbReference>